<evidence type="ECO:0000256" key="6">
    <source>
        <dbReference type="ARBA" id="ARBA00022824"/>
    </source>
</evidence>
<dbReference type="Proteomes" id="UP000076798">
    <property type="component" value="Unassembled WGS sequence"/>
</dbReference>
<feature type="transmembrane region" description="Helical" evidence="12">
    <location>
        <begin position="168"/>
        <end position="190"/>
    </location>
</feature>
<name>A0A166H865_9AGAM</name>
<reference evidence="15 16" key="1">
    <citation type="journal article" date="2016" name="Mol. Biol. Evol.">
        <title>Comparative Genomics of Early-Diverging Mushroom-Forming Fungi Provides Insights into the Origins of Lignocellulose Decay Capabilities.</title>
        <authorList>
            <person name="Nagy L.G."/>
            <person name="Riley R."/>
            <person name="Tritt A."/>
            <person name="Adam C."/>
            <person name="Daum C."/>
            <person name="Floudas D."/>
            <person name="Sun H."/>
            <person name="Yadav J.S."/>
            <person name="Pangilinan J."/>
            <person name="Larsson K.H."/>
            <person name="Matsuura K."/>
            <person name="Barry K."/>
            <person name="Labutti K."/>
            <person name="Kuo R."/>
            <person name="Ohm R.A."/>
            <person name="Bhattacharya S.S."/>
            <person name="Shirouzu T."/>
            <person name="Yoshinaga Y."/>
            <person name="Martin F.M."/>
            <person name="Grigoriev I.V."/>
            <person name="Hibbett D.S."/>
        </authorList>
    </citation>
    <scope>NUCLEOTIDE SEQUENCE [LARGE SCALE GENOMIC DNA]</scope>
    <source>
        <strain evidence="15 16">HHB10207 ss-3</strain>
    </source>
</reference>
<evidence type="ECO:0000259" key="13">
    <source>
        <dbReference type="PROSITE" id="PS50004"/>
    </source>
</evidence>
<dbReference type="GO" id="GO:0006869">
    <property type="term" value="P:lipid transport"/>
    <property type="evidence" value="ECO:0007669"/>
    <property type="project" value="UniProtKB-KW"/>
</dbReference>
<dbReference type="GO" id="GO:0008289">
    <property type="term" value="F:lipid binding"/>
    <property type="evidence" value="ECO:0007669"/>
    <property type="project" value="UniProtKB-KW"/>
</dbReference>
<comment type="subcellular location">
    <subcellularLocation>
        <location evidence="1">Endoplasmic reticulum membrane</location>
    </subcellularLocation>
</comment>
<feature type="region of interest" description="Disordered" evidence="11">
    <location>
        <begin position="690"/>
        <end position="715"/>
    </location>
</feature>
<protein>
    <recommendedName>
        <fullName evidence="17">C2 domain-containing protein</fullName>
    </recommendedName>
</protein>
<dbReference type="EMBL" id="KV428013">
    <property type="protein sequence ID" value="KZT42437.1"/>
    <property type="molecule type" value="Genomic_DNA"/>
</dbReference>
<feature type="compositionally biased region" description="Polar residues" evidence="11">
    <location>
        <begin position="42"/>
        <end position="56"/>
    </location>
</feature>
<evidence type="ECO:0000256" key="8">
    <source>
        <dbReference type="ARBA" id="ARBA00023055"/>
    </source>
</evidence>
<dbReference type="Pfam" id="PF00168">
    <property type="entry name" value="C2"/>
    <property type="match status" value="2"/>
</dbReference>
<dbReference type="PANTHER" id="PTHR47348:SF3">
    <property type="entry name" value="MEIOTICALLY UP-REGULATED GENE 190 PROTEIN"/>
    <property type="match status" value="1"/>
</dbReference>
<keyword evidence="6" id="KW-0256">Endoplasmic reticulum</keyword>
<evidence type="ECO:0000256" key="10">
    <source>
        <dbReference type="ARBA" id="ARBA00023136"/>
    </source>
</evidence>
<dbReference type="STRING" id="1314776.A0A166H865"/>
<proteinExistence type="predicted"/>
<feature type="compositionally biased region" description="Basic and acidic residues" evidence="11">
    <location>
        <begin position="23"/>
        <end position="41"/>
    </location>
</feature>
<accession>A0A166H865</accession>
<evidence type="ECO:0000256" key="9">
    <source>
        <dbReference type="ARBA" id="ARBA00023121"/>
    </source>
</evidence>
<evidence type="ECO:0000259" key="14">
    <source>
        <dbReference type="PROSITE" id="PS51847"/>
    </source>
</evidence>
<evidence type="ECO:0000256" key="5">
    <source>
        <dbReference type="ARBA" id="ARBA00022737"/>
    </source>
</evidence>
<keyword evidence="5" id="KW-0677">Repeat</keyword>
<keyword evidence="2" id="KW-0813">Transport</keyword>
<dbReference type="CDD" id="cd04052">
    <property type="entry name" value="C2B_Tricalbin-like"/>
    <property type="match status" value="1"/>
</dbReference>
<keyword evidence="10 12" id="KW-0472">Membrane</keyword>
<evidence type="ECO:0000256" key="12">
    <source>
        <dbReference type="SAM" id="Phobius"/>
    </source>
</evidence>
<evidence type="ECO:0000256" key="3">
    <source>
        <dbReference type="ARBA" id="ARBA00022553"/>
    </source>
</evidence>
<feature type="region of interest" description="Disordered" evidence="11">
    <location>
        <begin position="1"/>
        <end position="81"/>
    </location>
</feature>
<dbReference type="CDD" id="cd04041">
    <property type="entry name" value="C2A_fungal"/>
    <property type="match status" value="1"/>
</dbReference>
<evidence type="ECO:0008006" key="17">
    <source>
        <dbReference type="Google" id="ProtNLM"/>
    </source>
</evidence>
<dbReference type="AlphaFoldDB" id="A0A166H865"/>
<sequence length="1083" mass="120199">MAAHQYGQGYSERAPVPTIQGYQDDKAQAEKDLLQKHEIAETQKQSAGQSAQGNATEKSEIMDRMAGPKGKPTDKVKNKAGERVVKDPTTGQMVVIKDAEFKDYPQGDALAPESSKKGPATSVPETADSSDPVHTAPTPAHVGNISLLPFPPATPPSMKSILSHLDRLQIAIVAGCAIGWFFTAFGAGWWKFVFRSLLFSALGFGVTTLASLAQRELEKEMERIRIDMHRQRGEKYAPPTPESVEWLNAFIKTIWGLVNPDMFISITDMIEDVMQQSLPGFVDAVRISDVGQGTNPFRIISMRGLPDQPGDKEYPRQEWIDQGTNLLTGKNAQGQDTDQTGDYVNFEVAFSYQALPGQGGDLRAKNIHLLIEFFLGVYDWLHIPIPIWIQVEGIVATARVRLQFIPEFPYVRNLTFTLMGVPGVEVSAIPMLSKLPNILDLPLISRFVKMAIAAGTAEFVAPKSMTLNLQEIMSSAVIGDTRATGVFVIHIKHAEGLSAQDRNGRSDPYIVLAYAKFGKPLYSTRIIMGDLNPVFDETAFLLVSQDEVKAEEDLSAMLWDSDKRSADDLIGRVQIPVKELIKTPNVMFDRTDKLVGFEDADAMAGTLHWSIGYFEKAPLLKELEAPPENPPLPTKTPTEMEIRPGDKAPNPAAKDLPPPPPDIDRTPPDPKYTSAILSIVVHQINNLERQNLSGTTGNREGAAGQDTDEPSEQGNNLPSAYCELVINDDLVYKTRVKQYTSMPYFEAGTETFLRDWKKAVVRVVVRDSRLREKDPILGIINLKLEELFTESSEITRLFSLQEGIGFGRANISLLLRPVKTDLPRSLRGWDTGTVELLSPVSVEIKDEARQHFSDPKKLTISTTDSNDKVPASEAEVLEEGRVTRWNLDAMRLPVYNRYSSSLTFEVGGGGIGRGKPVALAILWLQDIVDDEETDVRIPIVVGKDLRQLSQNVLNDFTAKTHDYTIAGYLTTRIKLDSGLDEDHEAHAKTQARRHAFETYDHIEGEAQIAEKNSHAMDDGVIDKDEKKAISRAHSRQLHNRQRGIAGFRPYRTLVWMKQGIKSRIIPSKKSTKRDPAVKSEAKA</sequence>
<feature type="domain" description="C2" evidence="13">
    <location>
        <begin position="461"/>
        <end position="590"/>
    </location>
</feature>
<dbReference type="InterPro" id="IPR037767">
    <property type="entry name" value="C2A_Mug190-like"/>
</dbReference>
<evidence type="ECO:0000256" key="4">
    <source>
        <dbReference type="ARBA" id="ARBA00022692"/>
    </source>
</evidence>
<dbReference type="Gene3D" id="2.60.40.150">
    <property type="entry name" value="C2 domain"/>
    <property type="match status" value="2"/>
</dbReference>
<gene>
    <name evidence="15" type="ORF">SISSUDRAFT_44142</name>
</gene>
<dbReference type="PROSITE" id="PS50004">
    <property type="entry name" value="C2"/>
    <property type="match status" value="2"/>
</dbReference>
<dbReference type="InterPro" id="IPR057349">
    <property type="entry name" value="C2_Mug190_3rd"/>
</dbReference>
<dbReference type="InterPro" id="IPR031468">
    <property type="entry name" value="SMP_LBD"/>
</dbReference>
<feature type="region of interest" description="Disordered" evidence="11">
    <location>
        <begin position="105"/>
        <end position="140"/>
    </location>
</feature>
<keyword evidence="9" id="KW-0446">Lipid-binding</keyword>
<dbReference type="Pfam" id="PF25331">
    <property type="entry name" value="C2_Mug190_3rd"/>
    <property type="match status" value="1"/>
</dbReference>
<evidence type="ECO:0000313" key="16">
    <source>
        <dbReference type="Proteomes" id="UP000076798"/>
    </source>
</evidence>
<dbReference type="SUPFAM" id="SSF49562">
    <property type="entry name" value="C2 domain (Calcium/lipid-binding domain, CaLB)"/>
    <property type="match status" value="2"/>
</dbReference>
<dbReference type="Pfam" id="PF25669">
    <property type="entry name" value="SMP_MUG190-like"/>
    <property type="match status" value="1"/>
</dbReference>
<dbReference type="CDD" id="cd21676">
    <property type="entry name" value="SMP_Mug190"/>
    <property type="match status" value="1"/>
</dbReference>
<keyword evidence="4 12" id="KW-0812">Transmembrane</keyword>
<feature type="compositionally biased region" description="Basic and acidic residues" evidence="11">
    <location>
        <begin position="71"/>
        <end position="81"/>
    </location>
</feature>
<evidence type="ECO:0000256" key="11">
    <source>
        <dbReference type="SAM" id="MobiDB-lite"/>
    </source>
</evidence>
<keyword evidence="16" id="KW-1185">Reference proteome</keyword>
<dbReference type="SMART" id="SM00239">
    <property type="entry name" value="C2"/>
    <property type="match status" value="2"/>
</dbReference>
<keyword evidence="3" id="KW-0597">Phosphoprotein</keyword>
<evidence type="ECO:0000256" key="2">
    <source>
        <dbReference type="ARBA" id="ARBA00022448"/>
    </source>
</evidence>
<dbReference type="InterPro" id="IPR035892">
    <property type="entry name" value="C2_domain_sf"/>
</dbReference>
<keyword evidence="7 12" id="KW-1133">Transmembrane helix</keyword>
<dbReference type="GO" id="GO:0005789">
    <property type="term" value="C:endoplasmic reticulum membrane"/>
    <property type="evidence" value="ECO:0007669"/>
    <property type="project" value="UniProtKB-SubCell"/>
</dbReference>
<feature type="region of interest" description="Disordered" evidence="11">
    <location>
        <begin position="624"/>
        <end position="671"/>
    </location>
</feature>
<dbReference type="PANTHER" id="PTHR47348">
    <property type="entry name" value="MEIOTICALLY UP-REGULATED GENE 190 PROTEIN"/>
    <property type="match status" value="1"/>
</dbReference>
<feature type="domain" description="SMP-LTD" evidence="14">
    <location>
        <begin position="240"/>
        <end position="470"/>
    </location>
</feature>
<organism evidence="15 16">
    <name type="scientific">Sistotremastrum suecicum HHB10207 ss-3</name>
    <dbReference type="NCBI Taxonomy" id="1314776"/>
    <lineage>
        <taxon>Eukaryota</taxon>
        <taxon>Fungi</taxon>
        <taxon>Dikarya</taxon>
        <taxon>Basidiomycota</taxon>
        <taxon>Agaricomycotina</taxon>
        <taxon>Agaricomycetes</taxon>
        <taxon>Sistotremastrales</taxon>
        <taxon>Sistotremastraceae</taxon>
        <taxon>Sistotremastrum</taxon>
    </lineage>
</organism>
<dbReference type="PROSITE" id="PS51847">
    <property type="entry name" value="SMP"/>
    <property type="match status" value="1"/>
</dbReference>
<evidence type="ECO:0000313" key="15">
    <source>
        <dbReference type="EMBL" id="KZT42437.1"/>
    </source>
</evidence>
<keyword evidence="8" id="KW-0445">Lipid transport</keyword>
<dbReference type="InterPro" id="IPR000008">
    <property type="entry name" value="C2_dom"/>
</dbReference>
<evidence type="ECO:0000256" key="7">
    <source>
        <dbReference type="ARBA" id="ARBA00022989"/>
    </source>
</evidence>
<dbReference type="InterPro" id="IPR037765">
    <property type="entry name" value="C2B_Tricalbin"/>
</dbReference>
<dbReference type="GO" id="GO:0061817">
    <property type="term" value="P:endoplasmic reticulum-plasma membrane tethering"/>
    <property type="evidence" value="ECO:0007669"/>
    <property type="project" value="InterPro"/>
</dbReference>
<dbReference type="OrthoDB" id="419768at2759"/>
<feature type="domain" description="C2" evidence="13">
    <location>
        <begin position="657"/>
        <end position="798"/>
    </location>
</feature>
<evidence type="ECO:0000256" key="1">
    <source>
        <dbReference type="ARBA" id="ARBA00004586"/>
    </source>
</evidence>